<feature type="domain" description="FAD-binding FR-type" evidence="16">
    <location>
        <begin position="174"/>
        <end position="278"/>
    </location>
</feature>
<evidence type="ECO:0000256" key="7">
    <source>
        <dbReference type="ARBA" id="ARBA00022723"/>
    </source>
</evidence>
<keyword evidence="6" id="KW-0001">2Fe-2S</keyword>
<keyword evidence="14" id="KW-0813">Transport</keyword>
<evidence type="ECO:0000256" key="1">
    <source>
        <dbReference type="ARBA" id="ARBA00001970"/>
    </source>
</evidence>
<evidence type="ECO:0000256" key="4">
    <source>
        <dbReference type="ARBA" id="ARBA00022617"/>
    </source>
</evidence>
<evidence type="ECO:0000256" key="13">
    <source>
        <dbReference type="ARBA" id="ARBA00049433"/>
    </source>
</evidence>
<comment type="catalytic activity">
    <reaction evidence="13">
        <text>2 nitric oxide + NADPH + 2 O2 = 2 nitrate + NADP(+) + H(+)</text>
        <dbReference type="Rhea" id="RHEA:19465"/>
        <dbReference type="ChEBI" id="CHEBI:15378"/>
        <dbReference type="ChEBI" id="CHEBI:15379"/>
        <dbReference type="ChEBI" id="CHEBI:16480"/>
        <dbReference type="ChEBI" id="CHEBI:17632"/>
        <dbReference type="ChEBI" id="CHEBI:57783"/>
        <dbReference type="ChEBI" id="CHEBI:58349"/>
        <dbReference type="EC" id="1.14.12.17"/>
    </reaction>
</comment>
<proteinExistence type="inferred from homology"/>
<evidence type="ECO:0000256" key="5">
    <source>
        <dbReference type="ARBA" id="ARBA00022621"/>
    </source>
</evidence>
<evidence type="ECO:0000256" key="2">
    <source>
        <dbReference type="ARBA" id="ARBA00006401"/>
    </source>
</evidence>
<evidence type="ECO:0000256" key="12">
    <source>
        <dbReference type="ARBA" id="ARBA00048649"/>
    </source>
</evidence>
<evidence type="ECO:0000313" key="18">
    <source>
        <dbReference type="Proteomes" id="UP000193566"/>
    </source>
</evidence>
<dbReference type="PRINTS" id="PR00409">
    <property type="entry name" value="PHDIOXRDTASE"/>
</dbReference>
<dbReference type="PANTHER" id="PTHR43396:SF3">
    <property type="entry name" value="FLAVOHEMOPROTEIN"/>
    <property type="match status" value="1"/>
</dbReference>
<dbReference type="EC" id="1.14.12.17" evidence="3"/>
<sequence length="418" mass="45086">MRRSAFVSQGPGRTAPRTRGVDILSSTSRSIVEATLPVVGAEIGTISRVFYNRLFRAVPSLRDTFNRTNQANGAQQRALADSVAAFASLLVTHAPTDIDPIMERIAAKHASLGVQAAHYGIVRTHLFAAIAEVLGDAVTPQVAVAWHEVYTLMANSLVEQETELYRRAGVAPGDIWRRVVVTEHEYDGAHAATFHLRSVDGRPLPAFLPGQYISVRVALPDGSEQIRQYTVFPGRTSGEWAVTVKRVPGGLVSPVLCDGLRVGDHLLVSPPFGSVVVDRGSEPLLLVSAGVGVTMTIAALRDIQSRGDGRSVDVVHVDRTPYEQPHRTELAILVDSLPDARLHVRYTEYDEIRGDGRTPLSGLTIPGDARTYVCGPIPFMRAIRSDLVASGVSPGSIHFEAFAPGSWFGLEAPPISVD</sequence>
<dbReference type="SUPFAM" id="SSF52343">
    <property type="entry name" value="Ferredoxin reductase-like, C-terminal NADP-linked domain"/>
    <property type="match status" value="1"/>
</dbReference>
<dbReference type="Gene3D" id="3.40.50.80">
    <property type="entry name" value="Nucleotide-binding domain of ferredoxin-NADP reductase (FNR) module"/>
    <property type="match status" value="1"/>
</dbReference>
<organism evidence="17 18">
    <name type="scientific">Rhodococcus rhodochrous J3</name>
    <dbReference type="NCBI Taxonomy" id="903528"/>
    <lineage>
        <taxon>Bacteria</taxon>
        <taxon>Bacillati</taxon>
        <taxon>Actinomycetota</taxon>
        <taxon>Actinomycetes</taxon>
        <taxon>Mycobacteriales</taxon>
        <taxon>Nocardiaceae</taxon>
        <taxon>Rhodococcus</taxon>
    </lineage>
</organism>
<dbReference type="InterPro" id="IPR009050">
    <property type="entry name" value="Globin-like_sf"/>
</dbReference>
<comment type="cofactor">
    <cofactor evidence="1">
        <name>heme b</name>
        <dbReference type="ChEBI" id="CHEBI:60344"/>
    </cofactor>
</comment>
<evidence type="ECO:0000259" key="16">
    <source>
        <dbReference type="PROSITE" id="PS51384"/>
    </source>
</evidence>
<keyword evidence="17" id="KW-0223">Dioxygenase</keyword>
<dbReference type="PANTHER" id="PTHR43396">
    <property type="entry name" value="FLAVOHEMOPROTEIN"/>
    <property type="match status" value="1"/>
</dbReference>
<reference evidence="17 18" key="1">
    <citation type="submission" date="2017-04" db="EMBL/GenBank/DDBJ databases">
        <authorList>
            <person name="Varghese N."/>
            <person name="Submissions S."/>
        </authorList>
    </citation>
    <scope>NUCLEOTIDE SEQUENCE [LARGE SCALE GENOMIC DNA]</scope>
    <source>
        <strain evidence="17 18">J3</strain>
    </source>
</reference>
<evidence type="ECO:0000256" key="8">
    <source>
        <dbReference type="ARBA" id="ARBA00022857"/>
    </source>
</evidence>
<dbReference type="SUPFAM" id="SSF63380">
    <property type="entry name" value="Riboflavin synthase domain-like"/>
    <property type="match status" value="1"/>
</dbReference>
<dbReference type="InterPro" id="IPR017927">
    <property type="entry name" value="FAD-bd_FR_type"/>
</dbReference>
<evidence type="ECO:0000313" key="17">
    <source>
        <dbReference type="EMBL" id="SMG47729.1"/>
    </source>
</evidence>
<name>A0ABY1MDJ6_RHORH</name>
<dbReference type="SUPFAM" id="SSF46458">
    <property type="entry name" value="Globin-like"/>
    <property type="match status" value="1"/>
</dbReference>
<dbReference type="PROSITE" id="PS51384">
    <property type="entry name" value="FAD_FR"/>
    <property type="match status" value="1"/>
</dbReference>
<dbReference type="Pfam" id="PF00970">
    <property type="entry name" value="FAD_binding_6"/>
    <property type="match status" value="1"/>
</dbReference>
<protein>
    <recommendedName>
        <fullName evidence="3">nitric oxide dioxygenase</fullName>
        <ecNumber evidence="3">1.14.12.17</ecNumber>
    </recommendedName>
</protein>
<dbReference type="CDD" id="cd06184">
    <property type="entry name" value="flavohem_like_fad_nad_binding"/>
    <property type="match status" value="1"/>
</dbReference>
<keyword evidence="17" id="KW-0560">Oxidoreductase</keyword>
<evidence type="ECO:0000256" key="9">
    <source>
        <dbReference type="ARBA" id="ARBA00023004"/>
    </source>
</evidence>
<comment type="similarity">
    <text evidence="14">Belongs to the globin family.</text>
</comment>
<evidence type="ECO:0000256" key="10">
    <source>
        <dbReference type="ARBA" id="ARBA00023014"/>
    </source>
</evidence>
<keyword evidence="8" id="KW-0521">NADP</keyword>
<keyword evidence="11" id="KW-0520">NAD</keyword>
<keyword evidence="7" id="KW-0479">Metal-binding</keyword>
<keyword evidence="5 14" id="KW-0561">Oxygen transport</keyword>
<evidence type="ECO:0000256" key="11">
    <source>
        <dbReference type="ARBA" id="ARBA00023027"/>
    </source>
</evidence>
<evidence type="ECO:0000256" key="6">
    <source>
        <dbReference type="ARBA" id="ARBA00022714"/>
    </source>
</evidence>
<evidence type="ECO:0000256" key="3">
    <source>
        <dbReference type="ARBA" id="ARBA00012229"/>
    </source>
</evidence>
<dbReference type="Proteomes" id="UP000193566">
    <property type="component" value="Unassembled WGS sequence"/>
</dbReference>
<keyword evidence="9" id="KW-0408">Iron</keyword>
<dbReference type="Gene3D" id="1.10.490.10">
    <property type="entry name" value="Globins"/>
    <property type="match status" value="1"/>
</dbReference>
<dbReference type="InterPro" id="IPR012292">
    <property type="entry name" value="Globin/Proto"/>
</dbReference>
<dbReference type="InterPro" id="IPR017938">
    <property type="entry name" value="Riboflavin_synthase-like_b-brl"/>
</dbReference>
<dbReference type="EMBL" id="FXAV01000009">
    <property type="protein sequence ID" value="SMG47729.1"/>
    <property type="molecule type" value="Genomic_DNA"/>
</dbReference>
<comment type="caution">
    <text evidence="17">The sequence shown here is derived from an EMBL/GenBank/DDBJ whole genome shotgun (WGS) entry which is preliminary data.</text>
</comment>
<dbReference type="InterPro" id="IPR039261">
    <property type="entry name" value="FNR_nucleotide-bd"/>
</dbReference>
<evidence type="ECO:0000259" key="15">
    <source>
        <dbReference type="PROSITE" id="PS01033"/>
    </source>
</evidence>
<feature type="domain" description="Globin" evidence="15">
    <location>
        <begin position="23"/>
        <end position="162"/>
    </location>
</feature>
<evidence type="ECO:0000256" key="14">
    <source>
        <dbReference type="RuleBase" id="RU000356"/>
    </source>
</evidence>
<dbReference type="PROSITE" id="PS01033">
    <property type="entry name" value="GLOBIN"/>
    <property type="match status" value="1"/>
</dbReference>
<dbReference type="Gene3D" id="2.40.30.10">
    <property type="entry name" value="Translation factors"/>
    <property type="match status" value="1"/>
</dbReference>
<comment type="similarity">
    <text evidence="2">In the C-terminal section; belongs to the flavoprotein pyridine nucleotide cytochrome reductase family.</text>
</comment>
<dbReference type="Pfam" id="PF00042">
    <property type="entry name" value="Globin"/>
    <property type="match status" value="1"/>
</dbReference>
<keyword evidence="4 14" id="KW-0349">Heme</keyword>
<accession>A0ABY1MDJ6</accession>
<dbReference type="InterPro" id="IPR000971">
    <property type="entry name" value="Globin"/>
</dbReference>
<gene>
    <name evidence="17" type="ORF">SAMN02745947_03443</name>
</gene>
<keyword evidence="18" id="KW-1185">Reference proteome</keyword>
<keyword evidence="10" id="KW-0411">Iron-sulfur</keyword>
<comment type="catalytic activity">
    <reaction evidence="12">
        <text>2 nitric oxide + NADH + 2 O2 = 2 nitrate + NAD(+) + H(+)</text>
        <dbReference type="Rhea" id="RHEA:19469"/>
        <dbReference type="ChEBI" id="CHEBI:15378"/>
        <dbReference type="ChEBI" id="CHEBI:15379"/>
        <dbReference type="ChEBI" id="CHEBI:16480"/>
        <dbReference type="ChEBI" id="CHEBI:17632"/>
        <dbReference type="ChEBI" id="CHEBI:57540"/>
        <dbReference type="ChEBI" id="CHEBI:57945"/>
        <dbReference type="EC" id="1.14.12.17"/>
    </reaction>
</comment>
<dbReference type="InterPro" id="IPR008333">
    <property type="entry name" value="Cbr1-like_FAD-bd_dom"/>
</dbReference>
<dbReference type="GO" id="GO:0051213">
    <property type="term" value="F:dioxygenase activity"/>
    <property type="evidence" value="ECO:0007669"/>
    <property type="project" value="UniProtKB-KW"/>
</dbReference>